<protein>
    <submittedName>
        <fullName evidence="1">Uncharacterized protein</fullName>
    </submittedName>
</protein>
<evidence type="ECO:0000313" key="1">
    <source>
        <dbReference type="EMBL" id="KAF9651392.1"/>
    </source>
</evidence>
<organism evidence="1 2">
    <name type="scientific">Thelephora ganbajun</name>
    <name type="common">Ganba fungus</name>
    <dbReference type="NCBI Taxonomy" id="370292"/>
    <lineage>
        <taxon>Eukaryota</taxon>
        <taxon>Fungi</taxon>
        <taxon>Dikarya</taxon>
        <taxon>Basidiomycota</taxon>
        <taxon>Agaricomycotina</taxon>
        <taxon>Agaricomycetes</taxon>
        <taxon>Thelephorales</taxon>
        <taxon>Thelephoraceae</taxon>
        <taxon>Thelephora</taxon>
    </lineage>
</organism>
<sequence length="368" mass="41722">MDQTHEQLDPEVAQEVIAILNKKIANLRSENAQLQSQLSRGFVKTEDGAHGSPNDNTRRLLEEFKGRPGSEEVAVLEERLEESKQRRQELEQQLHLLRVKLEESESGTRTAVAIKGALEKEVETLCHAFNERTREKEEAIAQLESPVDMFDFRRFLDGRLVKLPSRHKPTLMTAEEKCRFKDVVVQRGGEFFSAGDPHGIIWADEGGGCVVPLPSVVYNGKSQIAEQLGDKPIANRSYEFCGVDKRNHRRTYHGTYRCVKVTTTDWKHLVFLDQKFAEHFLGRVVIETGFAPPVFVSFIRRLYETGVLKVYCVVLQYERFNGAAVEQVQSTEKSSTIINVPSHRGGKRPNGQHQGRGEGSSKKPRLKN</sequence>
<comment type="caution">
    <text evidence="1">The sequence shown here is derived from an EMBL/GenBank/DDBJ whole genome shotgun (WGS) entry which is preliminary data.</text>
</comment>
<keyword evidence="2" id="KW-1185">Reference proteome</keyword>
<reference evidence="1" key="2">
    <citation type="journal article" date="2020" name="Nat. Commun.">
        <title>Large-scale genome sequencing of mycorrhizal fungi provides insights into the early evolution of symbiotic traits.</title>
        <authorList>
            <person name="Miyauchi S."/>
            <person name="Kiss E."/>
            <person name="Kuo A."/>
            <person name="Drula E."/>
            <person name="Kohler A."/>
            <person name="Sanchez-Garcia M."/>
            <person name="Morin E."/>
            <person name="Andreopoulos B."/>
            <person name="Barry K.W."/>
            <person name="Bonito G."/>
            <person name="Buee M."/>
            <person name="Carver A."/>
            <person name="Chen C."/>
            <person name="Cichocki N."/>
            <person name="Clum A."/>
            <person name="Culley D."/>
            <person name="Crous P.W."/>
            <person name="Fauchery L."/>
            <person name="Girlanda M."/>
            <person name="Hayes R.D."/>
            <person name="Keri Z."/>
            <person name="LaButti K."/>
            <person name="Lipzen A."/>
            <person name="Lombard V."/>
            <person name="Magnuson J."/>
            <person name="Maillard F."/>
            <person name="Murat C."/>
            <person name="Nolan M."/>
            <person name="Ohm R.A."/>
            <person name="Pangilinan J."/>
            <person name="Pereira M.F."/>
            <person name="Perotto S."/>
            <person name="Peter M."/>
            <person name="Pfister S."/>
            <person name="Riley R."/>
            <person name="Sitrit Y."/>
            <person name="Stielow J.B."/>
            <person name="Szollosi G."/>
            <person name="Zifcakova L."/>
            <person name="Stursova M."/>
            <person name="Spatafora J.W."/>
            <person name="Tedersoo L."/>
            <person name="Vaario L.M."/>
            <person name="Yamada A."/>
            <person name="Yan M."/>
            <person name="Wang P."/>
            <person name="Xu J."/>
            <person name="Bruns T."/>
            <person name="Baldrian P."/>
            <person name="Vilgalys R."/>
            <person name="Dunand C."/>
            <person name="Henrissat B."/>
            <person name="Grigoriev I.V."/>
            <person name="Hibbett D."/>
            <person name="Nagy L.G."/>
            <person name="Martin F.M."/>
        </authorList>
    </citation>
    <scope>NUCLEOTIDE SEQUENCE</scope>
    <source>
        <strain evidence="1">P2</strain>
    </source>
</reference>
<accession>A0ACB6ZP33</accession>
<name>A0ACB6ZP33_THEGA</name>
<evidence type="ECO:0000313" key="2">
    <source>
        <dbReference type="Proteomes" id="UP000886501"/>
    </source>
</evidence>
<reference evidence="1" key="1">
    <citation type="submission" date="2019-10" db="EMBL/GenBank/DDBJ databases">
        <authorList>
            <consortium name="DOE Joint Genome Institute"/>
            <person name="Kuo A."/>
            <person name="Miyauchi S."/>
            <person name="Kiss E."/>
            <person name="Drula E."/>
            <person name="Kohler A."/>
            <person name="Sanchez-Garcia M."/>
            <person name="Andreopoulos B."/>
            <person name="Barry K.W."/>
            <person name="Bonito G."/>
            <person name="Buee M."/>
            <person name="Carver A."/>
            <person name="Chen C."/>
            <person name="Cichocki N."/>
            <person name="Clum A."/>
            <person name="Culley D."/>
            <person name="Crous P.W."/>
            <person name="Fauchery L."/>
            <person name="Girlanda M."/>
            <person name="Hayes R."/>
            <person name="Keri Z."/>
            <person name="Labutti K."/>
            <person name="Lipzen A."/>
            <person name="Lombard V."/>
            <person name="Magnuson J."/>
            <person name="Maillard F."/>
            <person name="Morin E."/>
            <person name="Murat C."/>
            <person name="Nolan M."/>
            <person name="Ohm R."/>
            <person name="Pangilinan J."/>
            <person name="Pereira M."/>
            <person name="Perotto S."/>
            <person name="Peter M."/>
            <person name="Riley R."/>
            <person name="Sitrit Y."/>
            <person name="Stielow B."/>
            <person name="Szollosi G."/>
            <person name="Zifcakova L."/>
            <person name="Stursova M."/>
            <person name="Spatafora J.W."/>
            <person name="Tedersoo L."/>
            <person name="Vaario L.-M."/>
            <person name="Yamada A."/>
            <person name="Yan M."/>
            <person name="Wang P."/>
            <person name="Xu J."/>
            <person name="Bruns T."/>
            <person name="Baldrian P."/>
            <person name="Vilgalys R."/>
            <person name="Henrissat B."/>
            <person name="Grigoriev I.V."/>
            <person name="Hibbett D."/>
            <person name="Nagy L.G."/>
            <person name="Martin F.M."/>
        </authorList>
    </citation>
    <scope>NUCLEOTIDE SEQUENCE</scope>
    <source>
        <strain evidence="1">P2</strain>
    </source>
</reference>
<dbReference type="EMBL" id="MU117976">
    <property type="protein sequence ID" value="KAF9651392.1"/>
    <property type="molecule type" value="Genomic_DNA"/>
</dbReference>
<gene>
    <name evidence="1" type="ORF">BDM02DRAFT_3184644</name>
</gene>
<proteinExistence type="predicted"/>
<dbReference type="Proteomes" id="UP000886501">
    <property type="component" value="Unassembled WGS sequence"/>
</dbReference>